<reference evidence="2" key="1">
    <citation type="submission" date="2020-11" db="EMBL/GenBank/DDBJ databases">
        <authorList>
            <consortium name="DOE Joint Genome Institute"/>
            <person name="Ahrendt S."/>
            <person name="Riley R."/>
            <person name="Andreopoulos W."/>
            <person name="Labutti K."/>
            <person name="Pangilinan J."/>
            <person name="Ruiz-Duenas F.J."/>
            <person name="Barrasa J.M."/>
            <person name="Sanchez-Garcia M."/>
            <person name="Camarero S."/>
            <person name="Miyauchi S."/>
            <person name="Serrano A."/>
            <person name="Linde D."/>
            <person name="Babiker R."/>
            <person name="Drula E."/>
            <person name="Ayuso-Fernandez I."/>
            <person name="Pacheco R."/>
            <person name="Padilla G."/>
            <person name="Ferreira P."/>
            <person name="Barriuso J."/>
            <person name="Kellner H."/>
            <person name="Castanera R."/>
            <person name="Alfaro M."/>
            <person name="Ramirez L."/>
            <person name="Pisabarro A.G."/>
            <person name="Kuo A."/>
            <person name="Tritt A."/>
            <person name="Lipzen A."/>
            <person name="He G."/>
            <person name="Yan M."/>
            <person name="Ng V."/>
            <person name="Cullen D."/>
            <person name="Martin F."/>
            <person name="Rosso M.-N."/>
            <person name="Henrissat B."/>
            <person name="Hibbett D."/>
            <person name="Martinez A.T."/>
            <person name="Grigoriev I.V."/>
        </authorList>
    </citation>
    <scope>NUCLEOTIDE SEQUENCE</scope>
    <source>
        <strain evidence="2">ATCC 90797</strain>
    </source>
</reference>
<name>A0A9P6D5M3_PLEER</name>
<keyword evidence="3" id="KW-1185">Reference proteome</keyword>
<dbReference type="AlphaFoldDB" id="A0A9P6D5M3"/>
<dbReference type="Proteomes" id="UP000807025">
    <property type="component" value="Unassembled WGS sequence"/>
</dbReference>
<evidence type="ECO:0000313" key="2">
    <source>
        <dbReference type="EMBL" id="KAF9492022.1"/>
    </source>
</evidence>
<accession>A0A9P6D5M3</accession>
<proteinExistence type="predicted"/>
<feature type="region of interest" description="Disordered" evidence="1">
    <location>
        <begin position="107"/>
        <end position="128"/>
    </location>
</feature>
<dbReference type="OrthoDB" id="3361009at2759"/>
<sequence length="128" mass="14472">MSDTTERKQYPSQVVAPTKIDSVSQQGWWWWISSIFHAVNIDRFGDTVASTQPGDGSEVRIVDRRTKEELINDPNVHVIEVPGQKVPFKDQVIGYAQKTRGTLLRKTETKQHGEQILEGRAAARKGNE</sequence>
<evidence type="ECO:0000256" key="1">
    <source>
        <dbReference type="SAM" id="MobiDB-lite"/>
    </source>
</evidence>
<evidence type="ECO:0000313" key="3">
    <source>
        <dbReference type="Proteomes" id="UP000807025"/>
    </source>
</evidence>
<comment type="caution">
    <text evidence="2">The sequence shown here is derived from an EMBL/GenBank/DDBJ whole genome shotgun (WGS) entry which is preliminary data.</text>
</comment>
<feature type="compositionally biased region" description="Basic and acidic residues" evidence="1">
    <location>
        <begin position="107"/>
        <end position="117"/>
    </location>
</feature>
<protein>
    <submittedName>
        <fullName evidence="2">Uncharacterized protein</fullName>
    </submittedName>
</protein>
<gene>
    <name evidence="2" type="ORF">BDN71DRAFT_1509818</name>
</gene>
<dbReference type="EMBL" id="MU154608">
    <property type="protein sequence ID" value="KAF9492022.1"/>
    <property type="molecule type" value="Genomic_DNA"/>
</dbReference>
<organism evidence="2 3">
    <name type="scientific">Pleurotus eryngii</name>
    <name type="common">Boletus of the steppes</name>
    <dbReference type="NCBI Taxonomy" id="5323"/>
    <lineage>
        <taxon>Eukaryota</taxon>
        <taxon>Fungi</taxon>
        <taxon>Dikarya</taxon>
        <taxon>Basidiomycota</taxon>
        <taxon>Agaricomycotina</taxon>
        <taxon>Agaricomycetes</taxon>
        <taxon>Agaricomycetidae</taxon>
        <taxon>Agaricales</taxon>
        <taxon>Pleurotineae</taxon>
        <taxon>Pleurotaceae</taxon>
        <taxon>Pleurotus</taxon>
    </lineage>
</organism>